<accession>A0A8S3V112</accession>
<evidence type="ECO:0000313" key="4">
    <source>
        <dbReference type="EMBL" id="CAG2247271.1"/>
    </source>
</evidence>
<reference evidence="4" key="1">
    <citation type="submission" date="2021-03" db="EMBL/GenBank/DDBJ databases">
        <authorList>
            <person name="Bekaert M."/>
        </authorList>
    </citation>
    <scope>NUCLEOTIDE SEQUENCE</scope>
</reference>
<keyword evidence="5" id="KW-1185">Reference proteome</keyword>
<dbReference type="InterPro" id="IPR000315">
    <property type="entry name" value="Znf_B-box"/>
</dbReference>
<dbReference type="OrthoDB" id="10365215at2759"/>
<evidence type="ECO:0000259" key="3">
    <source>
        <dbReference type="PROSITE" id="PS50119"/>
    </source>
</evidence>
<dbReference type="PROSITE" id="PS50119">
    <property type="entry name" value="ZF_BBOX"/>
    <property type="match status" value="1"/>
</dbReference>
<keyword evidence="1" id="KW-0862">Zinc</keyword>
<dbReference type="PANTHER" id="PTHR25462:SF296">
    <property type="entry name" value="MEIOTIC P26, ISOFORM F"/>
    <property type="match status" value="1"/>
</dbReference>
<evidence type="ECO:0000313" key="5">
    <source>
        <dbReference type="Proteomes" id="UP000683360"/>
    </source>
</evidence>
<feature type="coiled-coil region" evidence="2">
    <location>
        <begin position="83"/>
        <end position="161"/>
    </location>
</feature>
<dbReference type="Pfam" id="PF00643">
    <property type="entry name" value="zf-B_box"/>
    <property type="match status" value="1"/>
</dbReference>
<feature type="domain" description="B box-type" evidence="3">
    <location>
        <begin position="18"/>
        <end position="59"/>
    </location>
</feature>
<dbReference type="GO" id="GO:0008270">
    <property type="term" value="F:zinc ion binding"/>
    <property type="evidence" value="ECO:0007669"/>
    <property type="project" value="UniProtKB-KW"/>
</dbReference>
<keyword evidence="1" id="KW-0863">Zinc-finger</keyword>
<dbReference type="Gene3D" id="3.30.160.60">
    <property type="entry name" value="Classic Zinc Finger"/>
    <property type="match status" value="1"/>
</dbReference>
<sequence length="298" mass="34591">MADDMLEREEKQEVGIHPKQLRCRFHETEECTIFCKDCKDFMCFECIGLLHPKHDLSQLKCAEVDIRKEMKDLLFEKKYAAQLNSLSDKVSGKEKELVQYEESLKCEIRTSVDKMKKNIDRVEKRLLSVLRNEFESCQLSLQEQKTNINNLKTDIAILEVDKLPGYNLNNIINIISEMKVCSATCDKIIKHPNPGFKPTMEFSIGNVILRDENLEDDASALPSCSDISIQTDFSEDSDTEWFDAEYMEEEDLTETSSDEVTDEYPINFQLKQNIKLVRKIVPISEKDAWIISNRKLQK</sequence>
<proteinExistence type="predicted"/>
<dbReference type="SUPFAM" id="SSF57845">
    <property type="entry name" value="B-box zinc-binding domain"/>
    <property type="match status" value="1"/>
</dbReference>
<evidence type="ECO:0000256" key="1">
    <source>
        <dbReference type="PROSITE-ProRule" id="PRU00024"/>
    </source>
</evidence>
<dbReference type="PANTHER" id="PTHR25462">
    <property type="entry name" value="BONUS, ISOFORM C-RELATED"/>
    <property type="match status" value="1"/>
</dbReference>
<name>A0A8S3V112_MYTED</name>
<dbReference type="AlphaFoldDB" id="A0A8S3V112"/>
<keyword evidence="1" id="KW-0479">Metal-binding</keyword>
<organism evidence="4 5">
    <name type="scientific">Mytilus edulis</name>
    <name type="common">Blue mussel</name>
    <dbReference type="NCBI Taxonomy" id="6550"/>
    <lineage>
        <taxon>Eukaryota</taxon>
        <taxon>Metazoa</taxon>
        <taxon>Spiralia</taxon>
        <taxon>Lophotrochozoa</taxon>
        <taxon>Mollusca</taxon>
        <taxon>Bivalvia</taxon>
        <taxon>Autobranchia</taxon>
        <taxon>Pteriomorphia</taxon>
        <taxon>Mytilida</taxon>
        <taxon>Mytiloidea</taxon>
        <taxon>Mytilidae</taxon>
        <taxon>Mytilinae</taxon>
        <taxon>Mytilus</taxon>
    </lineage>
</organism>
<protein>
    <recommendedName>
        <fullName evidence="3">B box-type domain-containing protein</fullName>
    </recommendedName>
</protein>
<dbReference type="EMBL" id="CAJPWZ010002893">
    <property type="protein sequence ID" value="CAG2247271.1"/>
    <property type="molecule type" value="Genomic_DNA"/>
</dbReference>
<gene>
    <name evidence="4" type="ORF">MEDL_59180</name>
</gene>
<dbReference type="InterPro" id="IPR047153">
    <property type="entry name" value="TRIM45/56/19-like"/>
</dbReference>
<dbReference type="Proteomes" id="UP000683360">
    <property type="component" value="Unassembled WGS sequence"/>
</dbReference>
<keyword evidence="2" id="KW-0175">Coiled coil</keyword>
<evidence type="ECO:0000256" key="2">
    <source>
        <dbReference type="SAM" id="Coils"/>
    </source>
</evidence>
<comment type="caution">
    <text evidence="4">The sequence shown here is derived from an EMBL/GenBank/DDBJ whole genome shotgun (WGS) entry which is preliminary data.</text>
</comment>